<accession>A0A9P3WHS8</accession>
<sequence>MTDYSKLSDFEINKRVVIALDIDMHFFIPESEDSFGACFSPSELGPIWQTSAYWVGDFKVSNGNKFNPCNNPADAWQIIFENKIMLSPRCADDEWKAEIYLGREDIFDNYASAWHKNPLRAAMIVFLMMQDANHANP</sequence>
<comment type="caution">
    <text evidence="1">The sequence shown here is derived from an EMBL/GenBank/DDBJ whole genome shotgun (WGS) entry which is preliminary data.</text>
</comment>
<dbReference type="AlphaFoldDB" id="A0A9P3WHS8"/>
<name>A0A9P3WHS8_KLUIN</name>
<protein>
    <submittedName>
        <fullName evidence="1">DUF2591 domain-containing protein</fullName>
    </submittedName>
</protein>
<evidence type="ECO:0000313" key="2">
    <source>
        <dbReference type="Proteomes" id="UP000867740"/>
    </source>
</evidence>
<reference evidence="1" key="1">
    <citation type="journal article" date="2018" name="Genome Biol.">
        <title>SKESA: strategic k-mer extension for scrupulous assemblies.</title>
        <authorList>
            <person name="Souvorov A."/>
            <person name="Agarwala R."/>
            <person name="Lipman D.J."/>
        </authorList>
    </citation>
    <scope>NUCLEOTIDE SEQUENCE</scope>
    <source>
        <strain evidence="1">CAVp300</strain>
    </source>
</reference>
<reference evidence="1" key="2">
    <citation type="submission" date="2020-10" db="EMBL/GenBank/DDBJ databases">
        <authorList>
            <consortium name="NCBI Pathogen Detection Project"/>
        </authorList>
    </citation>
    <scope>NUCLEOTIDE SEQUENCE</scope>
    <source>
        <strain evidence="1">CAVp300</strain>
    </source>
</reference>
<gene>
    <name evidence="1" type="ORF">I8531_004758</name>
</gene>
<dbReference type="EMBL" id="DACSUM010000055">
    <property type="protein sequence ID" value="HAT3584379.1"/>
    <property type="molecule type" value="Genomic_DNA"/>
</dbReference>
<evidence type="ECO:0000313" key="1">
    <source>
        <dbReference type="EMBL" id="HAT3584379.1"/>
    </source>
</evidence>
<dbReference type="InterPro" id="IPR019701">
    <property type="entry name" value="Phage_P22_NinX"/>
</dbReference>
<dbReference type="Pfam" id="PF10765">
    <property type="entry name" value="Phage_P22_NinX"/>
    <property type="match status" value="1"/>
</dbReference>
<dbReference type="RefSeq" id="WP_047371494.1">
    <property type="nucleotide sequence ID" value="NZ_CABMNU010000005.1"/>
</dbReference>
<dbReference type="Proteomes" id="UP000867740">
    <property type="component" value="Unassembled WGS sequence"/>
</dbReference>
<organism evidence="1 2">
    <name type="scientific">Kluyvera intermedia</name>
    <name type="common">Enterobacter intermedius</name>
    <dbReference type="NCBI Taxonomy" id="61648"/>
    <lineage>
        <taxon>Bacteria</taxon>
        <taxon>Pseudomonadati</taxon>
        <taxon>Pseudomonadota</taxon>
        <taxon>Gammaproteobacteria</taxon>
        <taxon>Enterobacterales</taxon>
        <taxon>Enterobacteriaceae</taxon>
        <taxon>Kluyvera</taxon>
    </lineage>
</organism>
<proteinExistence type="predicted"/>